<dbReference type="EMBL" id="LN879502">
    <property type="protein sequence ID" value="CUI16952.1"/>
    <property type="molecule type" value="Genomic_DNA"/>
</dbReference>
<dbReference type="AlphaFoldDB" id="A0A0U5JAV2"/>
<reference evidence="3" key="1">
    <citation type="submission" date="2015-09" db="EMBL/GenBank/DDBJ databases">
        <authorList>
            <person name="Bertelli C."/>
        </authorList>
    </citation>
    <scope>NUCLEOTIDE SEQUENCE [LARGE SCALE GENOMIC DNA]</scope>
    <source>
        <strain evidence="3">KNic</strain>
    </source>
</reference>
<evidence type="ECO:0000313" key="3">
    <source>
        <dbReference type="Proteomes" id="UP000069902"/>
    </source>
</evidence>
<dbReference type="InterPro" id="IPR004027">
    <property type="entry name" value="SEC_C_motif"/>
</dbReference>
<dbReference type="Gene3D" id="3.10.450.50">
    <property type="match status" value="1"/>
</dbReference>
<evidence type="ECO:0000313" key="2">
    <source>
        <dbReference type="EMBL" id="CUI16952.1"/>
    </source>
</evidence>
<dbReference type="RefSeq" id="WP_059061114.1">
    <property type="nucleotide sequence ID" value="NZ_LN879502.1"/>
</dbReference>
<dbReference type="InParanoid" id="A0A0U5JAV2"/>
<evidence type="ECO:0000256" key="1">
    <source>
        <dbReference type="SAM" id="MobiDB-lite"/>
    </source>
</evidence>
<accession>A0A0U5JAV2</accession>
<dbReference type="Pfam" id="PF02810">
    <property type="entry name" value="SEC-C"/>
    <property type="match status" value="1"/>
</dbReference>
<gene>
    <name evidence="2" type="ORF">PNK_1337</name>
</gene>
<dbReference type="KEGG" id="pnl:PNK_1337"/>
<proteinExistence type="predicted"/>
<dbReference type="PATRIC" id="fig|389348.3.peg.1496"/>
<protein>
    <submittedName>
        <fullName evidence="2">Uncharacterized protein</fullName>
    </submittedName>
</protein>
<sequence>MTTEKIGRNDPCLCGSGKKYKNCCMQKEQQKRTSMTPTGKRKFTAKVLSGGGIAKAQPVEQMQEKQKPAVDYTSLMERSFGSAIHTDEKPPVPASSEQYIVKENENSEK</sequence>
<name>A0A0U5JAV2_9BACT</name>
<organism evidence="2 3">
    <name type="scientific">Candidatus Protochlamydia naegleriophila</name>
    <dbReference type="NCBI Taxonomy" id="389348"/>
    <lineage>
        <taxon>Bacteria</taxon>
        <taxon>Pseudomonadati</taxon>
        <taxon>Chlamydiota</taxon>
        <taxon>Chlamydiia</taxon>
        <taxon>Parachlamydiales</taxon>
        <taxon>Parachlamydiaceae</taxon>
        <taxon>Candidatus Protochlamydia</taxon>
    </lineage>
</organism>
<dbReference type="SUPFAM" id="SSF103642">
    <property type="entry name" value="Sec-C motif"/>
    <property type="match status" value="1"/>
</dbReference>
<dbReference type="STRING" id="389348.PNK_1337"/>
<feature type="compositionally biased region" description="Basic and acidic residues" evidence="1">
    <location>
        <begin position="100"/>
        <end position="109"/>
    </location>
</feature>
<dbReference type="Proteomes" id="UP000069902">
    <property type="component" value="Chromosome cPNK"/>
</dbReference>
<feature type="region of interest" description="Disordered" evidence="1">
    <location>
        <begin position="82"/>
        <end position="109"/>
    </location>
</feature>
<keyword evidence="3" id="KW-1185">Reference proteome</keyword>